<accession>A0ABR1MM59</accession>
<feature type="region of interest" description="Disordered" evidence="1">
    <location>
        <begin position="1"/>
        <end position="207"/>
    </location>
</feature>
<feature type="compositionally biased region" description="Low complexity" evidence="1">
    <location>
        <begin position="528"/>
        <end position="583"/>
    </location>
</feature>
<feature type="compositionally biased region" description="Low complexity" evidence="1">
    <location>
        <begin position="1"/>
        <end position="11"/>
    </location>
</feature>
<feature type="compositionally biased region" description="Basic residues" evidence="1">
    <location>
        <begin position="144"/>
        <end position="158"/>
    </location>
</feature>
<comment type="caution">
    <text evidence="2">The sequence shown here is derived from an EMBL/GenBank/DDBJ whole genome shotgun (WGS) entry which is preliminary data.</text>
</comment>
<dbReference type="Proteomes" id="UP001365128">
    <property type="component" value="Unassembled WGS sequence"/>
</dbReference>
<feature type="compositionally biased region" description="Low complexity" evidence="1">
    <location>
        <begin position="415"/>
        <end position="432"/>
    </location>
</feature>
<feature type="region of interest" description="Disordered" evidence="1">
    <location>
        <begin position="280"/>
        <end position="329"/>
    </location>
</feature>
<proteinExistence type="predicted"/>
<feature type="compositionally biased region" description="Polar residues" evidence="1">
    <location>
        <begin position="391"/>
        <end position="404"/>
    </location>
</feature>
<feature type="compositionally biased region" description="Pro residues" evidence="1">
    <location>
        <begin position="12"/>
        <end position="32"/>
    </location>
</feature>
<feature type="compositionally biased region" description="Low complexity" evidence="1">
    <location>
        <begin position="87"/>
        <end position="120"/>
    </location>
</feature>
<feature type="compositionally biased region" description="Basic residues" evidence="1">
    <location>
        <begin position="584"/>
        <end position="595"/>
    </location>
</feature>
<feature type="compositionally biased region" description="Low complexity" evidence="1">
    <location>
        <begin position="497"/>
        <end position="515"/>
    </location>
</feature>
<feature type="region of interest" description="Disordered" evidence="1">
    <location>
        <begin position="360"/>
        <end position="601"/>
    </location>
</feature>
<protein>
    <submittedName>
        <fullName evidence="2">Uncharacterized protein</fullName>
    </submittedName>
</protein>
<organism evidence="2 3">
    <name type="scientific">Phyllosticta citricarpa</name>
    <dbReference type="NCBI Taxonomy" id="55181"/>
    <lineage>
        <taxon>Eukaryota</taxon>
        <taxon>Fungi</taxon>
        <taxon>Dikarya</taxon>
        <taxon>Ascomycota</taxon>
        <taxon>Pezizomycotina</taxon>
        <taxon>Dothideomycetes</taxon>
        <taxon>Dothideomycetes incertae sedis</taxon>
        <taxon>Botryosphaeriales</taxon>
        <taxon>Phyllostictaceae</taxon>
        <taxon>Phyllosticta</taxon>
    </lineage>
</organism>
<feature type="compositionally biased region" description="Polar residues" evidence="1">
    <location>
        <begin position="445"/>
        <end position="456"/>
    </location>
</feature>
<feature type="compositionally biased region" description="Basic and acidic residues" evidence="1">
    <location>
        <begin position="182"/>
        <end position="192"/>
    </location>
</feature>
<feature type="region of interest" description="Disordered" evidence="1">
    <location>
        <begin position="235"/>
        <end position="260"/>
    </location>
</feature>
<reference evidence="2 3" key="1">
    <citation type="submission" date="2024-04" db="EMBL/GenBank/DDBJ databases">
        <title>Phyllosticta paracitricarpa is synonymous to the EU quarantine fungus P. citricarpa based on phylogenomic analyses.</title>
        <authorList>
            <consortium name="Lawrence Berkeley National Laboratory"/>
            <person name="Van Ingen-Buijs V.A."/>
            <person name="Van Westerhoven A.C."/>
            <person name="Haridas S."/>
            <person name="Skiadas P."/>
            <person name="Martin F."/>
            <person name="Groenewald J.Z."/>
            <person name="Crous P.W."/>
            <person name="Seidl M.F."/>
        </authorList>
    </citation>
    <scope>NUCLEOTIDE SEQUENCE [LARGE SCALE GENOMIC DNA]</scope>
    <source>
        <strain evidence="2 3">CBS 122670</strain>
    </source>
</reference>
<gene>
    <name evidence="2" type="ORF">IWX46DRAFT_638239</name>
</gene>
<name>A0ABR1MM59_9PEZI</name>
<keyword evidence="3" id="KW-1185">Reference proteome</keyword>
<evidence type="ECO:0000313" key="3">
    <source>
        <dbReference type="Proteomes" id="UP001365128"/>
    </source>
</evidence>
<evidence type="ECO:0000256" key="1">
    <source>
        <dbReference type="SAM" id="MobiDB-lite"/>
    </source>
</evidence>
<dbReference type="EMBL" id="JBBPDW010000005">
    <property type="protein sequence ID" value="KAK7552464.1"/>
    <property type="molecule type" value="Genomic_DNA"/>
</dbReference>
<evidence type="ECO:0000313" key="2">
    <source>
        <dbReference type="EMBL" id="KAK7552464.1"/>
    </source>
</evidence>
<sequence length="812" mass="85113">MAAPPAALFPPMQMPPLPIRSPSPPPHFPIPGPRDSVRRLPKPLPDFDFDWAVPTTRFSPPGPPRLRPLSWAEDDEDPIKFHARQNSGGSSAASTPTAPSPSYLRWPSSAGSVVSSSSRPSYEHDRPAATPPNWLSGADSSPPPRRKPYFAPSHHHQPRSPEMGTTAPYPEPPIGAAPSSFRDPHVVIDDAPRGTGGARAERATRKRADKDGISDIICEIDAALDRIGGARAAALNNPSPLPSPGTPVRSEFGSRFKVRQESPLRHGRSVTMPENLGVVQGEGENPGGAGGSLATPTTKFHAREPHSPTTSSPLKGKPKRGAPLVGPPPVTARARYRPVSNFVVAHASSVAAPKTTFPAPGLPANSGNVNNGGGGKPTANSSVIRTAVAPNPSTALHSNPPCSNNKRRTMPPGALLSSGTTRSVSSGTTLVSNGSGAALEHGNGNAANGRSFSSPLGNIAAAASSTPALHCSPSTPPTPPVHRDPLDASAYRQQQGSSRPRALSTSSSPSISASPLPSPSPYACANATTTSTSLSTSTSTSNPTSSHTASTELFSLHSSPNSSRSRSRSPSRSPSSSHSSTSSHRGRQLRRKFSPRRASLRELRDKHSDACLKQAFEWGVQRYLEGTIFWDGKEADLFLGPDEGVVGDEWRNLDCEDGERGRGRGRLRESVGGEQWSECREWSLTYHNGSSGEDVWHDAASMDVGVGVAFGDPHVDHDAAAAAAAALAYGFDYEYGCQNQQRYDDKYGFECEGFEGANGNGGGFGFGDANEGFGNGNLYGQETESEGLALGGGFGSGSARGWAEEVLGAAIG</sequence>